<reference evidence="2 3" key="1">
    <citation type="journal article" date="2020" name="BMC Genomics">
        <title>Correction to: Identification and distribution of gene clusters required for synthesis of sphingolipid metabolism inhibitors in diverse species of the filamentous fungus Fusarium.</title>
        <authorList>
            <person name="Kim H.S."/>
            <person name="Lohmar J.M."/>
            <person name="Busman M."/>
            <person name="Brown D.W."/>
            <person name="Naumann T.A."/>
            <person name="Divon H.H."/>
            <person name="Lysoe E."/>
            <person name="Uhlig S."/>
            <person name="Proctor R.H."/>
        </authorList>
    </citation>
    <scope>NUCLEOTIDE SEQUENCE [LARGE SCALE GENOMIC DNA]</scope>
    <source>
        <strain evidence="2 3">NRRL 25214</strain>
    </source>
</reference>
<comment type="caution">
    <text evidence="2">The sequence shown here is derived from an EMBL/GenBank/DDBJ whole genome shotgun (WGS) entry which is preliminary data.</text>
</comment>
<gene>
    <name evidence="2" type="ORF">FANTH_3564</name>
</gene>
<dbReference type="PANTHER" id="PTHR47332">
    <property type="entry name" value="SET DOMAIN-CONTAINING PROTEIN 5"/>
    <property type="match status" value="1"/>
</dbReference>
<name>A0A8H5E916_9HYPO</name>
<sequence>MRLARLYLGPRVQPWNDGLNQFGYYSWSEVYDSFRLYNQPRSPSSIIMPPFEVRDIPGKGRGLIAKIDIPAGARILWEKPLLLANPIASEDLEATVAAKVKALSKSQQQQFLSLHNNFPGHETIRAIRPIKAGEEITINYDEGGPSNVRRPMLKKSFGFDCACSLCTLPPSQLQASDDRRVRIQQLDASIRDSLATAIDPKGSLKSCLSLLYTLEEEYGACSVQHSARVYYYAFQICIAHGDVDRATTFAERSYRAKVICGGEDNVETLRLKTLVLQPTTHSSYGALSMRWKTDREESFSGYNTVEFEKWLFRQ</sequence>
<dbReference type="SUPFAM" id="SSF82199">
    <property type="entry name" value="SET domain"/>
    <property type="match status" value="1"/>
</dbReference>
<feature type="domain" description="SET" evidence="1">
    <location>
        <begin position="49"/>
        <end position="141"/>
    </location>
</feature>
<dbReference type="InterPro" id="IPR046341">
    <property type="entry name" value="SET_dom_sf"/>
</dbReference>
<dbReference type="InterPro" id="IPR011990">
    <property type="entry name" value="TPR-like_helical_dom_sf"/>
</dbReference>
<evidence type="ECO:0000313" key="2">
    <source>
        <dbReference type="EMBL" id="KAF5251272.1"/>
    </source>
</evidence>
<dbReference type="Proteomes" id="UP000573603">
    <property type="component" value="Unassembled WGS sequence"/>
</dbReference>
<dbReference type="Pfam" id="PF00856">
    <property type="entry name" value="SET"/>
    <property type="match status" value="1"/>
</dbReference>
<organism evidence="2 3">
    <name type="scientific">Fusarium anthophilum</name>
    <dbReference type="NCBI Taxonomy" id="48485"/>
    <lineage>
        <taxon>Eukaryota</taxon>
        <taxon>Fungi</taxon>
        <taxon>Dikarya</taxon>
        <taxon>Ascomycota</taxon>
        <taxon>Pezizomycotina</taxon>
        <taxon>Sordariomycetes</taxon>
        <taxon>Hypocreomycetidae</taxon>
        <taxon>Hypocreales</taxon>
        <taxon>Nectriaceae</taxon>
        <taxon>Fusarium</taxon>
        <taxon>Fusarium fujikuroi species complex</taxon>
    </lineage>
</organism>
<dbReference type="PANTHER" id="PTHR47332:SF4">
    <property type="entry name" value="SET DOMAIN-CONTAINING PROTEIN 5"/>
    <property type="match status" value="1"/>
</dbReference>
<dbReference type="CDD" id="cd20071">
    <property type="entry name" value="SET_SMYD"/>
    <property type="match status" value="1"/>
</dbReference>
<keyword evidence="3" id="KW-1185">Reference proteome</keyword>
<dbReference type="Gene3D" id="1.25.40.10">
    <property type="entry name" value="Tetratricopeptide repeat domain"/>
    <property type="match status" value="1"/>
</dbReference>
<evidence type="ECO:0000313" key="3">
    <source>
        <dbReference type="Proteomes" id="UP000573603"/>
    </source>
</evidence>
<dbReference type="EMBL" id="JABEVY010000071">
    <property type="protein sequence ID" value="KAF5251272.1"/>
    <property type="molecule type" value="Genomic_DNA"/>
</dbReference>
<evidence type="ECO:0000259" key="1">
    <source>
        <dbReference type="PROSITE" id="PS50280"/>
    </source>
</evidence>
<dbReference type="InterPro" id="IPR053185">
    <property type="entry name" value="SET_domain_protein"/>
</dbReference>
<dbReference type="Gene3D" id="2.170.270.10">
    <property type="entry name" value="SET domain"/>
    <property type="match status" value="1"/>
</dbReference>
<dbReference type="InterPro" id="IPR001214">
    <property type="entry name" value="SET_dom"/>
</dbReference>
<dbReference type="SMART" id="SM00317">
    <property type="entry name" value="SET"/>
    <property type="match status" value="1"/>
</dbReference>
<dbReference type="AlphaFoldDB" id="A0A8H5E916"/>
<dbReference type="PROSITE" id="PS50280">
    <property type="entry name" value="SET"/>
    <property type="match status" value="1"/>
</dbReference>
<accession>A0A8H5E916</accession>
<proteinExistence type="predicted"/>
<protein>
    <recommendedName>
        <fullName evidence="1">SET domain-containing protein</fullName>
    </recommendedName>
</protein>